<gene>
    <name evidence="2" type="primary">Vigan.02G073200</name>
    <name evidence="2" type="ORF">VIGAN_02073200</name>
</gene>
<feature type="non-terminal residue" evidence="2">
    <location>
        <position position="74"/>
    </location>
</feature>
<reference evidence="2 3" key="1">
    <citation type="journal article" date="2015" name="Sci. Rep.">
        <title>The power of single molecule real-time sequencing technology in the de novo assembly of a eukaryotic genome.</title>
        <authorList>
            <person name="Sakai H."/>
            <person name="Naito K."/>
            <person name="Ogiso-Tanaka E."/>
            <person name="Takahashi Y."/>
            <person name="Iseki K."/>
            <person name="Muto C."/>
            <person name="Satou K."/>
            <person name="Teruya K."/>
            <person name="Shiroma A."/>
            <person name="Shimoji M."/>
            <person name="Hirano T."/>
            <person name="Itoh T."/>
            <person name="Kaga A."/>
            <person name="Tomooka N."/>
        </authorList>
    </citation>
    <scope>NUCLEOTIDE SEQUENCE [LARGE SCALE GENOMIC DNA]</scope>
    <source>
        <strain evidence="3">cv. Shumari</strain>
    </source>
</reference>
<dbReference type="EMBL" id="AP015035">
    <property type="protein sequence ID" value="BAT78092.1"/>
    <property type="molecule type" value="Genomic_DNA"/>
</dbReference>
<evidence type="ECO:0008006" key="4">
    <source>
        <dbReference type="Google" id="ProtNLM"/>
    </source>
</evidence>
<sequence length="74" mass="8666">MLLYWCTMCLLFVNFVILCWTTNRTLQKCPRLSSHQRFSGCCRSSRQLLFQQPSGQNQNPSIFTTKLIIYISSI</sequence>
<feature type="signal peptide" evidence="1">
    <location>
        <begin position="1"/>
        <end position="21"/>
    </location>
</feature>
<dbReference type="AlphaFoldDB" id="A0A0S3RC14"/>
<organism evidence="2 3">
    <name type="scientific">Vigna angularis var. angularis</name>
    <dbReference type="NCBI Taxonomy" id="157739"/>
    <lineage>
        <taxon>Eukaryota</taxon>
        <taxon>Viridiplantae</taxon>
        <taxon>Streptophyta</taxon>
        <taxon>Embryophyta</taxon>
        <taxon>Tracheophyta</taxon>
        <taxon>Spermatophyta</taxon>
        <taxon>Magnoliopsida</taxon>
        <taxon>eudicotyledons</taxon>
        <taxon>Gunneridae</taxon>
        <taxon>Pentapetalae</taxon>
        <taxon>rosids</taxon>
        <taxon>fabids</taxon>
        <taxon>Fabales</taxon>
        <taxon>Fabaceae</taxon>
        <taxon>Papilionoideae</taxon>
        <taxon>50 kb inversion clade</taxon>
        <taxon>NPAAA clade</taxon>
        <taxon>indigoferoid/millettioid clade</taxon>
        <taxon>Phaseoleae</taxon>
        <taxon>Vigna</taxon>
    </lineage>
</organism>
<evidence type="ECO:0000256" key="1">
    <source>
        <dbReference type="SAM" id="SignalP"/>
    </source>
</evidence>
<keyword evidence="1" id="KW-0732">Signal</keyword>
<dbReference type="Proteomes" id="UP000291084">
    <property type="component" value="Chromosome 2"/>
</dbReference>
<accession>A0A0S3RC14</accession>
<proteinExistence type="predicted"/>
<protein>
    <recommendedName>
        <fullName evidence="4">Secreted protein</fullName>
    </recommendedName>
</protein>
<name>A0A0S3RC14_PHAAN</name>
<evidence type="ECO:0000313" key="2">
    <source>
        <dbReference type="EMBL" id="BAT78092.1"/>
    </source>
</evidence>
<keyword evidence="3" id="KW-1185">Reference proteome</keyword>
<evidence type="ECO:0000313" key="3">
    <source>
        <dbReference type="Proteomes" id="UP000291084"/>
    </source>
</evidence>
<feature type="chain" id="PRO_5006616818" description="Secreted protein" evidence="1">
    <location>
        <begin position="22"/>
        <end position="74"/>
    </location>
</feature>